<evidence type="ECO:0000256" key="7">
    <source>
        <dbReference type="ARBA" id="ARBA00023002"/>
    </source>
</evidence>
<evidence type="ECO:0000256" key="4">
    <source>
        <dbReference type="ARBA" id="ARBA00011738"/>
    </source>
</evidence>
<evidence type="ECO:0000256" key="9">
    <source>
        <dbReference type="ARBA" id="ARBA00038962"/>
    </source>
</evidence>
<dbReference type="InterPro" id="IPR008927">
    <property type="entry name" value="6-PGluconate_DH-like_C_sf"/>
</dbReference>
<dbReference type="Pfam" id="PF02737">
    <property type="entry name" value="3HCDH_N"/>
    <property type="match status" value="1"/>
</dbReference>
<evidence type="ECO:0000256" key="8">
    <source>
        <dbReference type="ARBA" id="ARBA00023027"/>
    </source>
</evidence>
<dbReference type="SUPFAM" id="SSF48179">
    <property type="entry name" value="6-phosphogluconate dehydrogenase C-terminal domain-like"/>
    <property type="match status" value="1"/>
</dbReference>
<comment type="similarity">
    <text evidence="3">Belongs to the 3-hydroxyacyl-CoA dehydrogenase family.</text>
</comment>
<evidence type="ECO:0000259" key="12">
    <source>
        <dbReference type="Pfam" id="PF02737"/>
    </source>
</evidence>
<sequence length="311" mass="34778">MPEKVTVLGAGTMGHGIAQLYAQAGYDVQMYDIKDEFLEKAIERISNNLDMMIQEQTITEEDKNVALQHISTSTDLKEAVSGTRFVTEAVSENLKIKFELFSQLEEIVDEDVIIASNTSTFSIKELSEGVKKNDRLIITHFFNPAHLVPLVEVVKGPETSQEIIDRTVDVLKAIGKKPVVLKKDIPGLIANRLQAALVREAFYLLDNDVAEAEDIDLAITAGPGFRWAFIGPLETSDFGGLDIWKSVVENLAPVLSKDEKIPPFVEEKVQSGNLGTKTGNGLFTYADHEEIQRRIRERDEYFIRLAKIKEQ</sequence>
<keyword evidence="5" id="KW-0963">Cytoplasm</keyword>
<evidence type="ECO:0000256" key="3">
    <source>
        <dbReference type="ARBA" id="ARBA00009463"/>
    </source>
</evidence>
<keyword evidence="14" id="KW-1185">Reference proteome</keyword>
<dbReference type="PANTHER" id="PTHR48075:SF1">
    <property type="entry name" value="LAMBDA-CRYSTALLIN HOMOLOG"/>
    <property type="match status" value="1"/>
</dbReference>
<dbReference type="InterPro" id="IPR006176">
    <property type="entry name" value="3-OHacyl-CoA_DH_NAD-bd"/>
</dbReference>
<name>A0ABV8X495_9LACT</name>
<organism evidence="13 14">
    <name type="scientific">Chungangia koreensis</name>
    <dbReference type="NCBI Taxonomy" id="752657"/>
    <lineage>
        <taxon>Bacteria</taxon>
        <taxon>Bacillati</taxon>
        <taxon>Bacillota</taxon>
        <taxon>Bacilli</taxon>
        <taxon>Lactobacillales</taxon>
        <taxon>Chungangia</taxon>
    </lineage>
</organism>
<dbReference type="InterPro" id="IPR036291">
    <property type="entry name" value="NAD(P)-bd_dom_sf"/>
</dbReference>
<protein>
    <recommendedName>
        <fullName evidence="10">L-gulonate 3-dehydrogenase</fullName>
        <ecNumber evidence="9">1.1.1.45</ecNumber>
    </recommendedName>
    <alternativeName>
        <fullName evidence="10">L-gulonate 3-dehydrogenase</fullName>
    </alternativeName>
</protein>
<reference evidence="14" key="1">
    <citation type="journal article" date="2019" name="Int. J. Syst. Evol. Microbiol.">
        <title>The Global Catalogue of Microorganisms (GCM) 10K type strain sequencing project: providing services to taxonomists for standard genome sequencing and annotation.</title>
        <authorList>
            <consortium name="The Broad Institute Genomics Platform"/>
            <consortium name="The Broad Institute Genome Sequencing Center for Infectious Disease"/>
            <person name="Wu L."/>
            <person name="Ma J."/>
        </authorList>
    </citation>
    <scope>NUCLEOTIDE SEQUENCE [LARGE SCALE GENOMIC DNA]</scope>
    <source>
        <strain evidence="14">CCUG 59778</strain>
    </source>
</reference>
<proteinExistence type="inferred from homology"/>
<dbReference type="SUPFAM" id="SSF51735">
    <property type="entry name" value="NAD(P)-binding Rossmann-fold domains"/>
    <property type="match status" value="1"/>
</dbReference>
<comment type="pathway">
    <text evidence="2">Lipid metabolism; butanoate metabolism.</text>
</comment>
<evidence type="ECO:0000256" key="2">
    <source>
        <dbReference type="ARBA" id="ARBA00005086"/>
    </source>
</evidence>
<evidence type="ECO:0000313" key="13">
    <source>
        <dbReference type="EMBL" id="MFC4410250.1"/>
    </source>
</evidence>
<dbReference type="GO" id="GO:0003857">
    <property type="term" value="F:(3S)-3-hydroxyacyl-CoA dehydrogenase (NAD+) activity"/>
    <property type="evidence" value="ECO:0007669"/>
    <property type="project" value="UniProtKB-EC"/>
</dbReference>
<evidence type="ECO:0000256" key="1">
    <source>
        <dbReference type="ARBA" id="ARBA00004496"/>
    </source>
</evidence>
<gene>
    <name evidence="13" type="ORF">ACFOZY_07345</name>
</gene>
<evidence type="ECO:0000256" key="6">
    <source>
        <dbReference type="ARBA" id="ARBA00022553"/>
    </source>
</evidence>
<dbReference type="EMBL" id="JBHSEC010000012">
    <property type="protein sequence ID" value="MFC4410250.1"/>
    <property type="molecule type" value="Genomic_DNA"/>
</dbReference>
<feature type="domain" description="3-hydroxyacyl-CoA dehydrogenase C-terminal" evidence="11">
    <location>
        <begin position="187"/>
        <end position="285"/>
    </location>
</feature>
<comment type="subunit">
    <text evidence="4">Homodimer.</text>
</comment>
<evidence type="ECO:0000259" key="11">
    <source>
        <dbReference type="Pfam" id="PF00725"/>
    </source>
</evidence>
<evidence type="ECO:0000313" key="14">
    <source>
        <dbReference type="Proteomes" id="UP001595817"/>
    </source>
</evidence>
<feature type="domain" description="3-hydroxyacyl-CoA dehydrogenase NAD binding" evidence="12">
    <location>
        <begin position="4"/>
        <end position="184"/>
    </location>
</feature>
<evidence type="ECO:0000256" key="5">
    <source>
        <dbReference type="ARBA" id="ARBA00022490"/>
    </source>
</evidence>
<keyword evidence="7 13" id="KW-0560">Oxidoreductase</keyword>
<dbReference type="Proteomes" id="UP001595817">
    <property type="component" value="Unassembled WGS sequence"/>
</dbReference>
<keyword evidence="6" id="KW-0597">Phosphoprotein</keyword>
<dbReference type="PANTHER" id="PTHR48075">
    <property type="entry name" value="3-HYDROXYACYL-COA DEHYDROGENASE FAMILY PROTEIN"/>
    <property type="match status" value="1"/>
</dbReference>
<dbReference type="InterPro" id="IPR013328">
    <property type="entry name" value="6PGD_dom2"/>
</dbReference>
<accession>A0ABV8X495</accession>
<comment type="subcellular location">
    <subcellularLocation>
        <location evidence="1">Cytoplasm</location>
    </subcellularLocation>
</comment>
<dbReference type="EC" id="1.1.1.45" evidence="9"/>
<dbReference type="Gene3D" id="3.40.50.720">
    <property type="entry name" value="NAD(P)-binding Rossmann-like Domain"/>
    <property type="match status" value="1"/>
</dbReference>
<dbReference type="PIRSF" id="PIRSF000105">
    <property type="entry name" value="HCDH"/>
    <property type="match status" value="1"/>
</dbReference>
<comment type="caution">
    <text evidence="13">The sequence shown here is derived from an EMBL/GenBank/DDBJ whole genome shotgun (WGS) entry which is preliminary data.</text>
</comment>
<dbReference type="InterPro" id="IPR006108">
    <property type="entry name" value="3HC_DH_C"/>
</dbReference>
<dbReference type="InterPro" id="IPR022694">
    <property type="entry name" value="3-OHacyl-CoA_DH"/>
</dbReference>
<evidence type="ECO:0000256" key="10">
    <source>
        <dbReference type="ARBA" id="ARBA00042709"/>
    </source>
</evidence>
<dbReference type="Gene3D" id="1.10.1040.10">
    <property type="entry name" value="N-(1-d-carboxylethyl)-l-norvaline Dehydrogenase, domain 2"/>
    <property type="match status" value="1"/>
</dbReference>
<dbReference type="Pfam" id="PF00725">
    <property type="entry name" value="3HCDH"/>
    <property type="match status" value="1"/>
</dbReference>
<keyword evidence="8" id="KW-0520">NAD</keyword>
<dbReference type="RefSeq" id="WP_378153881.1">
    <property type="nucleotide sequence ID" value="NZ_JBHSEC010000012.1"/>
</dbReference>